<name>A0A557SU42_9ARCH</name>
<dbReference type="Proteomes" id="UP000315289">
    <property type="component" value="Unassembled WGS sequence"/>
</dbReference>
<keyword evidence="1" id="KW-0472">Membrane</keyword>
<sequence>MYIVQTNQSKWWKSLLTNIKFYRLFYNKEFIKDNNGKCAYYSMQNLKTLTLLFAAILVSSFIYLGSISNPVNAIPPQLINDQFIFGPIAGLSENESGTVEWVMVGNWRSNIVNDTNVQNNQSSDVFNAAIEMIRPDGTARHTHTLTDFVISSVSHPDNESTHYNGTSTVSLQDGPATDIPTSIQTSNDSVITINIDPESVDNHFGDLPIYGVTINPDLIKPPHLMKDANKNVSNH</sequence>
<comment type="caution">
    <text evidence="2">The sequence shown here is derived from an EMBL/GenBank/DDBJ whole genome shotgun (WGS) entry which is preliminary data.</text>
</comment>
<evidence type="ECO:0000313" key="3">
    <source>
        <dbReference type="Proteomes" id="UP000315289"/>
    </source>
</evidence>
<proteinExistence type="predicted"/>
<dbReference type="EMBL" id="VOAH01000009">
    <property type="protein sequence ID" value="TVP40123.1"/>
    <property type="molecule type" value="Genomic_DNA"/>
</dbReference>
<keyword evidence="1" id="KW-1133">Transmembrane helix</keyword>
<dbReference type="AlphaFoldDB" id="A0A557SU42"/>
<keyword evidence="1" id="KW-0812">Transmembrane</keyword>
<feature type="transmembrane region" description="Helical" evidence="1">
    <location>
        <begin position="49"/>
        <end position="67"/>
    </location>
</feature>
<evidence type="ECO:0000256" key="1">
    <source>
        <dbReference type="SAM" id="Phobius"/>
    </source>
</evidence>
<protein>
    <submittedName>
        <fullName evidence="2">Uncharacterized protein</fullName>
    </submittedName>
</protein>
<keyword evidence="3" id="KW-1185">Reference proteome</keyword>
<reference evidence="2 3" key="1">
    <citation type="journal article" date="2019" name="Front. Microbiol.">
        <title>Ammonia Oxidation by the Arctic Terrestrial Thaumarchaeote Candidatus Nitrosocosmicus arcticus Is Stimulated by Increasing Temperatures.</title>
        <authorList>
            <person name="Alves R.J.E."/>
            <person name="Kerou M."/>
            <person name="Zappe A."/>
            <person name="Bittner R."/>
            <person name="Abby S.S."/>
            <person name="Schmidt H.A."/>
            <person name="Pfeifer K."/>
            <person name="Schleper C."/>
        </authorList>
    </citation>
    <scope>NUCLEOTIDE SEQUENCE [LARGE SCALE GENOMIC DNA]</scope>
    <source>
        <strain evidence="2 3">Kfb</strain>
    </source>
</reference>
<accession>A0A557SU42</accession>
<organism evidence="2 3">
    <name type="scientific">Candidatus Nitrosocosmicus arcticus</name>
    <dbReference type="NCBI Taxonomy" id="2035267"/>
    <lineage>
        <taxon>Archaea</taxon>
        <taxon>Nitrososphaerota</taxon>
        <taxon>Nitrososphaeria</taxon>
        <taxon>Nitrososphaerales</taxon>
        <taxon>Nitrososphaeraceae</taxon>
        <taxon>Candidatus Nitrosocosmicus</taxon>
    </lineage>
</organism>
<gene>
    <name evidence="2" type="ORF">NARC_90028</name>
</gene>
<evidence type="ECO:0000313" key="2">
    <source>
        <dbReference type="EMBL" id="TVP40123.1"/>
    </source>
</evidence>